<reference evidence="1" key="3">
    <citation type="submission" date="2024-05" db="EMBL/GenBank/DDBJ databases">
        <title>Yangia mangrovi SAOS 153D genome.</title>
        <authorList>
            <person name="Verma A."/>
            <person name="Pal Y."/>
            <person name="Sundharam S."/>
            <person name="Bisht B."/>
            <person name="Srinivasan K."/>
        </authorList>
    </citation>
    <scope>NUCLEOTIDE SEQUENCE</scope>
    <source>
        <strain evidence="1">SAOS 153D</strain>
    </source>
</reference>
<reference evidence="3" key="2">
    <citation type="submission" date="2023-07" db="EMBL/GenBank/DDBJ databases">
        <title>Yangia mangrovi SAOS 153D genome.</title>
        <authorList>
            <person name="Verma A."/>
            <person name="Pal Y."/>
            <person name="Sundharam S."/>
            <person name="Bisht B."/>
            <person name="Srinivasan K."/>
        </authorList>
    </citation>
    <scope>NUCLEOTIDE SEQUENCE [LARGE SCALE GENOMIC DNA]</scope>
    <source>
        <strain evidence="3">SAOS 153D</strain>
    </source>
</reference>
<dbReference type="Pfam" id="PF05521">
    <property type="entry name" value="Phage_HCP"/>
    <property type="match status" value="1"/>
</dbReference>
<proteinExistence type="predicted"/>
<dbReference type="EMBL" id="NTHN02000053">
    <property type="protein sequence ID" value="MCT4372715.1"/>
    <property type="molecule type" value="Genomic_DNA"/>
</dbReference>
<dbReference type="AlphaFoldDB" id="A0A2A3JMT0"/>
<dbReference type="Gene3D" id="2.40.10.270">
    <property type="entry name" value="Bacteriophage SPP1 head-tail adaptor protein"/>
    <property type="match status" value="1"/>
</dbReference>
<evidence type="ECO:0000313" key="2">
    <source>
        <dbReference type="EMBL" id="PBD16531.1"/>
    </source>
</evidence>
<dbReference type="InterPro" id="IPR038666">
    <property type="entry name" value="SSP1_head-tail_sf"/>
</dbReference>
<sequence>MRGVRLTQNLVLEAPLQVPDGTGGFTAGWQVLGTLWAELTPRSGREVMGEAGPVARGRYRITVRGAPVGASSRPVPGQRFRLGGRVFDILSVNERDLAARYLACEAQEEVAS</sequence>
<evidence type="ECO:0000313" key="3">
    <source>
        <dbReference type="Proteomes" id="UP000217448"/>
    </source>
</evidence>
<dbReference type="Proteomes" id="UP000217448">
    <property type="component" value="Unassembled WGS sequence"/>
</dbReference>
<evidence type="ECO:0000313" key="1">
    <source>
        <dbReference type="EMBL" id="MCT4372715.1"/>
    </source>
</evidence>
<name>A0A2A3JMT0_9RHOB</name>
<accession>A0A2A3JMT0</accession>
<gene>
    <name evidence="1" type="ORF">CLG85_021375</name>
    <name evidence="2" type="ORF">CLG85_25140</name>
</gene>
<dbReference type="OrthoDB" id="7570189at2"/>
<comment type="caution">
    <text evidence="2">The sequence shown here is derived from an EMBL/GenBank/DDBJ whole genome shotgun (WGS) entry which is preliminary data.</text>
</comment>
<organism evidence="2">
    <name type="scientific">Alloyangia mangrovi</name>
    <dbReference type="NCBI Taxonomy" id="1779329"/>
    <lineage>
        <taxon>Bacteria</taxon>
        <taxon>Pseudomonadati</taxon>
        <taxon>Pseudomonadota</taxon>
        <taxon>Alphaproteobacteria</taxon>
        <taxon>Rhodobacterales</taxon>
        <taxon>Roseobacteraceae</taxon>
        <taxon>Alloyangia</taxon>
    </lineage>
</organism>
<keyword evidence="3" id="KW-1185">Reference proteome</keyword>
<dbReference type="RefSeq" id="WP_095884516.1">
    <property type="nucleotide sequence ID" value="NZ_NTHN02000053.1"/>
</dbReference>
<dbReference type="InterPro" id="IPR008767">
    <property type="entry name" value="Phage_SPP1_head-tail_adaptor"/>
</dbReference>
<protein>
    <submittedName>
        <fullName evidence="1">Head-tail adaptor protein</fullName>
    </submittedName>
    <submittedName>
        <fullName evidence="2">Phage tail protein</fullName>
    </submittedName>
</protein>
<dbReference type="EMBL" id="NTHN01000656">
    <property type="protein sequence ID" value="PBD16531.1"/>
    <property type="molecule type" value="Genomic_DNA"/>
</dbReference>
<reference evidence="2" key="1">
    <citation type="submission" date="2017-09" db="EMBL/GenBank/DDBJ databases">
        <title>Yangia sp. SAOS 153D whole genome sequencing.</title>
        <authorList>
            <person name="Verma A."/>
            <person name="Krishnamurthi S."/>
        </authorList>
    </citation>
    <scope>NUCLEOTIDE SEQUENCE [LARGE SCALE GENOMIC DNA]</scope>
    <source>
        <strain evidence="2">SAOS 153D</strain>
    </source>
</reference>